<dbReference type="EMBL" id="CP061281">
    <property type="protein sequence ID" value="QNS07646.1"/>
    <property type="molecule type" value="Genomic_DNA"/>
</dbReference>
<dbReference type="CDD" id="cd04301">
    <property type="entry name" value="NAT_SF"/>
    <property type="match status" value="1"/>
</dbReference>
<dbReference type="Gene3D" id="3.40.630.30">
    <property type="match status" value="1"/>
</dbReference>
<feature type="domain" description="N-acetyltransferase" evidence="3">
    <location>
        <begin position="15"/>
        <end position="176"/>
    </location>
</feature>
<dbReference type="PANTHER" id="PTHR43072:SF23">
    <property type="entry name" value="UPF0039 PROTEIN C11D3.02C"/>
    <property type="match status" value="1"/>
</dbReference>
<organism evidence="4 5">
    <name type="scientific">Streptomyces xanthii</name>
    <dbReference type="NCBI Taxonomy" id="2768069"/>
    <lineage>
        <taxon>Bacteria</taxon>
        <taxon>Bacillati</taxon>
        <taxon>Actinomycetota</taxon>
        <taxon>Actinomycetes</taxon>
        <taxon>Kitasatosporales</taxon>
        <taxon>Streptomycetaceae</taxon>
        <taxon>Streptomyces</taxon>
    </lineage>
</organism>
<evidence type="ECO:0000256" key="1">
    <source>
        <dbReference type="ARBA" id="ARBA00022679"/>
    </source>
</evidence>
<proteinExistence type="predicted"/>
<dbReference type="AlphaFoldDB" id="A0A7H1BFZ1"/>
<dbReference type="InterPro" id="IPR016181">
    <property type="entry name" value="Acyl_CoA_acyltransferase"/>
</dbReference>
<dbReference type="RefSeq" id="WP_188340308.1">
    <property type="nucleotide sequence ID" value="NZ_CP061281.1"/>
</dbReference>
<dbReference type="PROSITE" id="PS51186">
    <property type="entry name" value="GNAT"/>
    <property type="match status" value="1"/>
</dbReference>
<dbReference type="PANTHER" id="PTHR43072">
    <property type="entry name" value="N-ACETYLTRANSFERASE"/>
    <property type="match status" value="1"/>
</dbReference>
<dbReference type="SUPFAM" id="SSF55729">
    <property type="entry name" value="Acyl-CoA N-acyltransferases (Nat)"/>
    <property type="match status" value="1"/>
</dbReference>
<keyword evidence="1 4" id="KW-0808">Transferase</keyword>
<dbReference type="Pfam" id="PF00583">
    <property type="entry name" value="Acetyltransf_1"/>
    <property type="match status" value="1"/>
</dbReference>
<reference evidence="4 5" key="1">
    <citation type="submission" date="2020-09" db="EMBL/GenBank/DDBJ databases">
        <title>A novel species.</title>
        <authorList>
            <person name="Gao J."/>
        </authorList>
    </citation>
    <scope>NUCLEOTIDE SEQUENCE [LARGE SCALE GENOMIC DNA]</scope>
    <source>
        <strain evidence="4 5">CRXT-Y-14</strain>
    </source>
</reference>
<dbReference type="KEGG" id="sxn:IAG42_31270"/>
<name>A0A7H1BFZ1_9ACTN</name>
<accession>A0A7H1BFZ1</accession>
<dbReference type="GO" id="GO:0016747">
    <property type="term" value="F:acyltransferase activity, transferring groups other than amino-acyl groups"/>
    <property type="evidence" value="ECO:0007669"/>
    <property type="project" value="InterPro"/>
</dbReference>
<sequence length="184" mass="20145">MNPIYEIEEPGRQAVTVRPARATDLPPVLAIRNHAIEHGTALWTDTPQTREEGAAWLGDHLERGSAFVAEHAGEVVGFAVYGPWKAYSGFRHTVENSVYVAEGRHGLGIGSALLSTLITAARAADLHVMIAGIEARNTASIRLHERHGFEHAGTVREVGRKFGRWLDLTLMRLPLDEPPEVSDS</sequence>
<evidence type="ECO:0000313" key="4">
    <source>
        <dbReference type="EMBL" id="QNS07646.1"/>
    </source>
</evidence>
<protein>
    <submittedName>
        <fullName evidence="4">N-acetyltransferase family protein</fullName>
    </submittedName>
</protein>
<gene>
    <name evidence="4" type="ORF">IAG42_31270</name>
</gene>
<keyword evidence="5" id="KW-1185">Reference proteome</keyword>
<evidence type="ECO:0000313" key="5">
    <source>
        <dbReference type="Proteomes" id="UP000516428"/>
    </source>
</evidence>
<evidence type="ECO:0000259" key="3">
    <source>
        <dbReference type="PROSITE" id="PS51186"/>
    </source>
</evidence>
<dbReference type="Proteomes" id="UP000516428">
    <property type="component" value="Chromosome"/>
</dbReference>
<evidence type="ECO:0000256" key="2">
    <source>
        <dbReference type="ARBA" id="ARBA00023315"/>
    </source>
</evidence>
<keyword evidence="2" id="KW-0012">Acyltransferase</keyword>
<dbReference type="InterPro" id="IPR000182">
    <property type="entry name" value="GNAT_dom"/>
</dbReference>